<name>A0A5C5WGX3_9BACT</name>
<proteinExistence type="predicted"/>
<comment type="caution">
    <text evidence="4">The sequence shown here is derived from an EMBL/GenBank/DDBJ whole genome shotgun (WGS) entry which is preliminary data.</text>
</comment>
<dbReference type="EMBL" id="SJPI01000003">
    <property type="protein sequence ID" value="TWT49355.1"/>
    <property type="molecule type" value="Genomic_DNA"/>
</dbReference>
<dbReference type="InterPro" id="IPR050090">
    <property type="entry name" value="Tyrosine_recombinase_XerCD"/>
</dbReference>
<dbReference type="Pfam" id="PF00589">
    <property type="entry name" value="Phage_integrase"/>
    <property type="match status" value="1"/>
</dbReference>
<dbReference type="GO" id="GO:0006310">
    <property type="term" value="P:DNA recombination"/>
    <property type="evidence" value="ECO:0007669"/>
    <property type="project" value="UniProtKB-KW"/>
</dbReference>
<protein>
    <submittedName>
        <fullName evidence="4">Site-specific tyrosine recombinase XerC</fullName>
    </submittedName>
</protein>
<dbReference type="PANTHER" id="PTHR30349">
    <property type="entry name" value="PHAGE INTEGRASE-RELATED"/>
    <property type="match status" value="1"/>
</dbReference>
<dbReference type="Gene3D" id="1.10.443.10">
    <property type="entry name" value="Intergrase catalytic core"/>
    <property type="match status" value="1"/>
</dbReference>
<dbReference type="GO" id="GO:0015074">
    <property type="term" value="P:DNA integration"/>
    <property type="evidence" value="ECO:0007669"/>
    <property type="project" value="InterPro"/>
</dbReference>
<organism evidence="4 5">
    <name type="scientific">Rubripirellula amarantea</name>
    <dbReference type="NCBI Taxonomy" id="2527999"/>
    <lineage>
        <taxon>Bacteria</taxon>
        <taxon>Pseudomonadati</taxon>
        <taxon>Planctomycetota</taxon>
        <taxon>Planctomycetia</taxon>
        <taxon>Pirellulales</taxon>
        <taxon>Pirellulaceae</taxon>
        <taxon>Rubripirellula</taxon>
    </lineage>
</organism>
<gene>
    <name evidence="4" type="ORF">Pla22_45510</name>
</gene>
<keyword evidence="1" id="KW-0233">DNA recombination</keyword>
<dbReference type="InterPro" id="IPR011010">
    <property type="entry name" value="DNA_brk_join_enz"/>
</dbReference>
<dbReference type="InterPro" id="IPR002104">
    <property type="entry name" value="Integrase_catalytic"/>
</dbReference>
<feature type="domain" description="Tyr recombinase" evidence="3">
    <location>
        <begin position="203"/>
        <end position="383"/>
    </location>
</feature>
<sequence length="394" mass="43825">MPRPKSEIPSYRKHSSGQARVTINGRDYLLGPHGTQASKREYDRLIAEYLGSGRSSSYGTEPEAYLVGHLILDYLQHAKDYYGTGVTSELHRIKSGCKPLKSLYATQRAVDFGPIQFKAVRQAFIDNDQCRTGINAQMKRLARMFKWAAGEGKLPAAVYDTLRLIPSLRRGRTEAKESKPVKPVPADVVAATLAKLNPVVADMVRVQFLTCCRPGELCKLTPAMIDRTGDVWVATLDDHKTAHHGHTRAIFIGPKCQEILTGYLDRDPTERLFRPCDAISMKRAKAKANRTTPMNQGNRAGYSENSRKGKRAKRAPGIAYRTCEYGQAVRRAAKQAGVEHWAPNQLRHSRATEIRKLFGLEGSQVIAGHAKADVTQVYAERDSERAIEIARKAG</sequence>
<dbReference type="Proteomes" id="UP000316598">
    <property type="component" value="Unassembled WGS sequence"/>
</dbReference>
<feature type="region of interest" description="Disordered" evidence="2">
    <location>
        <begin position="284"/>
        <end position="313"/>
    </location>
</feature>
<feature type="compositionally biased region" description="Polar residues" evidence="2">
    <location>
        <begin position="289"/>
        <end position="298"/>
    </location>
</feature>
<dbReference type="OrthoDB" id="254233at2"/>
<dbReference type="InterPro" id="IPR013762">
    <property type="entry name" value="Integrase-like_cat_sf"/>
</dbReference>
<evidence type="ECO:0000256" key="1">
    <source>
        <dbReference type="ARBA" id="ARBA00023172"/>
    </source>
</evidence>
<dbReference type="RefSeq" id="WP_146516882.1">
    <property type="nucleotide sequence ID" value="NZ_SJPI01000003.1"/>
</dbReference>
<dbReference type="PANTHER" id="PTHR30349:SF64">
    <property type="entry name" value="PROPHAGE INTEGRASE INTD-RELATED"/>
    <property type="match status" value="1"/>
</dbReference>
<evidence type="ECO:0000313" key="4">
    <source>
        <dbReference type="EMBL" id="TWT49355.1"/>
    </source>
</evidence>
<evidence type="ECO:0000259" key="3">
    <source>
        <dbReference type="Pfam" id="PF00589"/>
    </source>
</evidence>
<reference evidence="4 5" key="1">
    <citation type="submission" date="2019-02" db="EMBL/GenBank/DDBJ databases">
        <title>Deep-cultivation of Planctomycetes and their phenomic and genomic characterization uncovers novel biology.</title>
        <authorList>
            <person name="Wiegand S."/>
            <person name="Jogler M."/>
            <person name="Boedeker C."/>
            <person name="Pinto D."/>
            <person name="Vollmers J."/>
            <person name="Rivas-Marin E."/>
            <person name="Kohn T."/>
            <person name="Peeters S.H."/>
            <person name="Heuer A."/>
            <person name="Rast P."/>
            <person name="Oberbeckmann S."/>
            <person name="Bunk B."/>
            <person name="Jeske O."/>
            <person name="Meyerdierks A."/>
            <person name="Storesund J.E."/>
            <person name="Kallscheuer N."/>
            <person name="Luecker S."/>
            <person name="Lage O.M."/>
            <person name="Pohl T."/>
            <person name="Merkel B.J."/>
            <person name="Hornburger P."/>
            <person name="Mueller R.-W."/>
            <person name="Bruemmer F."/>
            <person name="Labrenz M."/>
            <person name="Spormann A.M."/>
            <person name="Op Den Camp H."/>
            <person name="Overmann J."/>
            <person name="Amann R."/>
            <person name="Jetten M.S.M."/>
            <person name="Mascher T."/>
            <person name="Medema M.H."/>
            <person name="Devos D.P."/>
            <person name="Kaster A.-K."/>
            <person name="Ovreas L."/>
            <person name="Rohde M."/>
            <person name="Galperin M.Y."/>
            <person name="Jogler C."/>
        </authorList>
    </citation>
    <scope>NUCLEOTIDE SEQUENCE [LARGE SCALE GENOMIC DNA]</scope>
    <source>
        <strain evidence="4 5">Pla22</strain>
    </source>
</reference>
<dbReference type="SUPFAM" id="SSF56349">
    <property type="entry name" value="DNA breaking-rejoining enzymes"/>
    <property type="match status" value="1"/>
</dbReference>
<evidence type="ECO:0000256" key="2">
    <source>
        <dbReference type="SAM" id="MobiDB-lite"/>
    </source>
</evidence>
<dbReference type="GO" id="GO:0003677">
    <property type="term" value="F:DNA binding"/>
    <property type="evidence" value="ECO:0007669"/>
    <property type="project" value="InterPro"/>
</dbReference>
<dbReference type="AlphaFoldDB" id="A0A5C5WGX3"/>
<evidence type="ECO:0000313" key="5">
    <source>
        <dbReference type="Proteomes" id="UP000316598"/>
    </source>
</evidence>
<keyword evidence="5" id="KW-1185">Reference proteome</keyword>
<accession>A0A5C5WGX3</accession>